<accession>A0ACB5U2H2</accession>
<comment type="caution">
    <text evidence="1">The sequence shown here is derived from an EMBL/GenBank/DDBJ whole genome shotgun (WGS) entry which is preliminary data.</text>
</comment>
<organism evidence="1 2">
    <name type="scientific">Candida boidinii</name>
    <name type="common">Yeast</name>
    <dbReference type="NCBI Taxonomy" id="5477"/>
    <lineage>
        <taxon>Eukaryota</taxon>
        <taxon>Fungi</taxon>
        <taxon>Dikarya</taxon>
        <taxon>Ascomycota</taxon>
        <taxon>Saccharomycotina</taxon>
        <taxon>Pichiomycetes</taxon>
        <taxon>Pichiales</taxon>
        <taxon>Pichiaceae</taxon>
        <taxon>Ogataea</taxon>
        <taxon>Ogataea/Candida clade</taxon>
    </lineage>
</organism>
<protein>
    <submittedName>
        <fullName evidence="1">Unnamed protein product</fullName>
    </submittedName>
</protein>
<reference evidence="1" key="1">
    <citation type="submission" date="2023-04" db="EMBL/GenBank/DDBJ databases">
        <title>Candida boidinii NBRC 1967.</title>
        <authorList>
            <person name="Ichikawa N."/>
            <person name="Sato H."/>
            <person name="Tonouchi N."/>
        </authorList>
    </citation>
    <scope>NUCLEOTIDE SEQUENCE</scope>
    <source>
        <strain evidence="1">NBRC 1967</strain>
    </source>
</reference>
<evidence type="ECO:0000313" key="2">
    <source>
        <dbReference type="Proteomes" id="UP001165101"/>
    </source>
</evidence>
<sequence>MTTESKGLNKKFTEEASYAPSFEDVNNDNDELAELRGEGRYFGVADPDLAQPVCSNCHRRGHIRSKCKVVVCHACGVVDDHYETQCPVSMVCNNCGERGHFQSQCTKDRKRTYCSDCDSRNHSNDRCPNIWRSYLTIVVDDNSKKNYPFGSVYCYNCGSKGHYGDECNSVRSSRTPNINGSAFTGDNLPKELRSQYFSLLARSHRYGNDDDGNDYEDDSYNSGGYYNRASSAVQQGYFPPPQSTNNRKRNRNNYEDEEYDDLPTHPKRGRYNNNSNNSNNSNKRPKNNGGSNNNYAKPSNSGQ</sequence>
<gene>
    <name evidence="1" type="ORF">Cboi01_000550900</name>
</gene>
<keyword evidence="2" id="KW-1185">Reference proteome</keyword>
<dbReference type="EMBL" id="BSXV01004334">
    <property type="protein sequence ID" value="GMF00270.1"/>
    <property type="molecule type" value="Genomic_DNA"/>
</dbReference>
<evidence type="ECO:0000313" key="1">
    <source>
        <dbReference type="EMBL" id="GMF00270.1"/>
    </source>
</evidence>
<proteinExistence type="predicted"/>
<dbReference type="Proteomes" id="UP001165101">
    <property type="component" value="Unassembled WGS sequence"/>
</dbReference>
<name>A0ACB5U2H2_CANBO</name>